<comment type="caution">
    <text evidence="1">The sequence shown here is derived from an EMBL/GenBank/DDBJ whole genome shotgun (WGS) entry which is preliminary data.</text>
</comment>
<dbReference type="GO" id="GO:0008081">
    <property type="term" value="F:phosphoric diester hydrolase activity"/>
    <property type="evidence" value="ECO:0007669"/>
    <property type="project" value="InterPro"/>
</dbReference>
<evidence type="ECO:0008006" key="3">
    <source>
        <dbReference type="Google" id="ProtNLM"/>
    </source>
</evidence>
<accession>A0AAN6J8Z0</accession>
<dbReference type="EMBL" id="JASUXU010000021">
    <property type="protein sequence ID" value="KAK0321263.1"/>
    <property type="molecule type" value="Genomic_DNA"/>
</dbReference>
<dbReference type="PANTHER" id="PTHR13593">
    <property type="match status" value="1"/>
</dbReference>
<sequence>MPTFFPLATPLGRAVYWISMAVVTLLTLTALATLAEPVVAYGTPWHQPYPSGSSNCSTSPLAEFALGKVLNDGAPVFGVYANVQDSTSTWMKAYADDTLVVHMNLPGTHDADTWNYSTATQQSLDHVTNLANITEYNVAAYRCQDLSMLTMLNDGIRVFDLRYAFDVTNTTLVFWHGPGLVSETATVDDVLYGFYRWLDDHPSEALFLSFQYEGSTTPYGRNDAGVQLQLFNTLTTPAARQYFLQTTGSIGTLGEARGKITLLKRFDEDMLPAYYTTALPGIHFSPLNWTDNSPNITLVYNSSTGGTAYIEDYYQPHTPANSTAEETIQWKLNATESHLTMAATTHPNDLFWSFASSTNLVNNPPITPAIQALGNGSLTPGGGVNQRLVPFLEGMKGKRLGIVMFDFYEQPAELLPLFLSLLPANGVSGAY</sequence>
<dbReference type="Proteomes" id="UP001168146">
    <property type="component" value="Unassembled WGS sequence"/>
</dbReference>
<proteinExistence type="predicted"/>
<dbReference type="InterPro" id="IPR017946">
    <property type="entry name" value="PLC-like_Pdiesterase_TIM-brl"/>
</dbReference>
<dbReference type="PANTHER" id="PTHR13593:SF116">
    <property type="entry name" value="PLC-LIKE PHOSPHODIESTERASE"/>
    <property type="match status" value="1"/>
</dbReference>
<name>A0AAN6J8Z0_9PEZI</name>
<gene>
    <name evidence="1" type="ORF">LTR82_007715</name>
</gene>
<evidence type="ECO:0000313" key="1">
    <source>
        <dbReference type="EMBL" id="KAK0321263.1"/>
    </source>
</evidence>
<evidence type="ECO:0000313" key="2">
    <source>
        <dbReference type="Proteomes" id="UP001168146"/>
    </source>
</evidence>
<protein>
    <recommendedName>
        <fullName evidence="3">Phosphatidylinositol-specific phospholipase C X domain-containing protein</fullName>
    </recommendedName>
</protein>
<dbReference type="GO" id="GO:0006629">
    <property type="term" value="P:lipid metabolic process"/>
    <property type="evidence" value="ECO:0007669"/>
    <property type="project" value="InterPro"/>
</dbReference>
<dbReference type="PROSITE" id="PS50007">
    <property type="entry name" value="PIPLC_X_DOMAIN"/>
    <property type="match status" value="1"/>
</dbReference>
<dbReference type="AlphaFoldDB" id="A0AAN6J8Z0"/>
<dbReference type="InterPro" id="IPR051057">
    <property type="entry name" value="PI-PLC_domain"/>
</dbReference>
<reference evidence="1" key="1">
    <citation type="submission" date="2021-12" db="EMBL/GenBank/DDBJ databases">
        <title>Black yeast isolated from Biological Soil Crust.</title>
        <authorList>
            <person name="Kurbessoian T."/>
        </authorList>
    </citation>
    <scope>NUCLEOTIDE SEQUENCE</scope>
    <source>
        <strain evidence="1">CCFEE 5208</strain>
    </source>
</reference>
<dbReference type="SUPFAM" id="SSF51695">
    <property type="entry name" value="PLC-like phosphodiesterases"/>
    <property type="match status" value="1"/>
</dbReference>
<dbReference type="Gene3D" id="3.20.20.190">
    <property type="entry name" value="Phosphatidylinositol (PI) phosphodiesterase"/>
    <property type="match status" value="1"/>
</dbReference>
<organism evidence="1 2">
    <name type="scientific">Friedmanniomyces endolithicus</name>
    <dbReference type="NCBI Taxonomy" id="329885"/>
    <lineage>
        <taxon>Eukaryota</taxon>
        <taxon>Fungi</taxon>
        <taxon>Dikarya</taxon>
        <taxon>Ascomycota</taxon>
        <taxon>Pezizomycotina</taxon>
        <taxon>Dothideomycetes</taxon>
        <taxon>Dothideomycetidae</taxon>
        <taxon>Mycosphaerellales</taxon>
        <taxon>Teratosphaeriaceae</taxon>
        <taxon>Friedmanniomyces</taxon>
    </lineage>
</organism>